<dbReference type="Pfam" id="PF00550">
    <property type="entry name" value="PP-binding"/>
    <property type="match status" value="1"/>
</dbReference>
<evidence type="ECO:0000259" key="10">
    <source>
        <dbReference type="PROSITE" id="PS50075"/>
    </source>
</evidence>
<dbReference type="Gene3D" id="3.40.50.720">
    <property type="entry name" value="NAD(P)-binding Rossmann-like Domain"/>
    <property type="match status" value="1"/>
</dbReference>
<dbReference type="SUPFAM" id="SSF47336">
    <property type="entry name" value="ACP-like"/>
    <property type="match status" value="1"/>
</dbReference>
<keyword evidence="6" id="KW-0511">Multifunctional enzyme</keyword>
<proteinExistence type="predicted"/>
<feature type="region of interest" description="N-terminal hotdog fold" evidence="8">
    <location>
        <begin position="24"/>
        <end position="149"/>
    </location>
</feature>
<keyword evidence="4" id="KW-0808">Transferase</keyword>
<dbReference type="InterPro" id="IPR042104">
    <property type="entry name" value="PKS_dehydratase_sf"/>
</dbReference>
<dbReference type="InterPro" id="IPR036736">
    <property type="entry name" value="ACP-like_sf"/>
</dbReference>
<feature type="region of interest" description="C-terminal hotdog fold" evidence="8">
    <location>
        <begin position="163"/>
        <end position="307"/>
    </location>
</feature>
<dbReference type="SMART" id="SM00826">
    <property type="entry name" value="PKS_DH"/>
    <property type="match status" value="1"/>
</dbReference>
<evidence type="ECO:0000259" key="11">
    <source>
        <dbReference type="PROSITE" id="PS52004"/>
    </source>
</evidence>
<dbReference type="Pfam" id="PF21089">
    <property type="entry name" value="PKS_DH_N"/>
    <property type="match status" value="1"/>
</dbReference>
<evidence type="ECO:0000256" key="3">
    <source>
        <dbReference type="ARBA" id="ARBA00022553"/>
    </source>
</evidence>
<evidence type="ECO:0000256" key="7">
    <source>
        <dbReference type="ARBA" id="ARBA00023315"/>
    </source>
</evidence>
<name>A0ABT1VDP9_9ACTN</name>
<feature type="region of interest" description="Disordered" evidence="9">
    <location>
        <begin position="892"/>
        <end position="913"/>
    </location>
</feature>
<dbReference type="InterPro" id="IPR016039">
    <property type="entry name" value="Thiolase-like"/>
</dbReference>
<dbReference type="InterPro" id="IPR020807">
    <property type="entry name" value="PKS_DH"/>
</dbReference>
<accession>A0ABT1VDP9</accession>
<dbReference type="InterPro" id="IPR055123">
    <property type="entry name" value="SpnB-like_Rossmann"/>
</dbReference>
<dbReference type="Pfam" id="PF08659">
    <property type="entry name" value="KR"/>
    <property type="match status" value="1"/>
</dbReference>
<dbReference type="CDD" id="cd08956">
    <property type="entry name" value="KR_3_FAS_SDR_x"/>
    <property type="match status" value="1"/>
</dbReference>
<dbReference type="InterPro" id="IPR006162">
    <property type="entry name" value="Ppantetheine_attach_site"/>
</dbReference>
<dbReference type="InterPro" id="IPR020806">
    <property type="entry name" value="PKS_PP-bd"/>
</dbReference>
<evidence type="ECO:0000256" key="1">
    <source>
        <dbReference type="ARBA" id="ARBA00004792"/>
    </source>
</evidence>
<dbReference type="SMART" id="SM00825">
    <property type="entry name" value="PKS_KS"/>
    <property type="match status" value="1"/>
</dbReference>
<keyword evidence="7" id="KW-0012">Acyltransferase</keyword>
<dbReference type="PROSITE" id="PS52019">
    <property type="entry name" value="PKS_MFAS_DH"/>
    <property type="match status" value="1"/>
</dbReference>
<dbReference type="InterPro" id="IPR001227">
    <property type="entry name" value="Ac_transferase_dom_sf"/>
</dbReference>
<dbReference type="PROSITE" id="PS52004">
    <property type="entry name" value="KS3_2"/>
    <property type="match status" value="1"/>
</dbReference>
<dbReference type="SMART" id="SM00823">
    <property type="entry name" value="PKS_PP"/>
    <property type="match status" value="1"/>
</dbReference>
<evidence type="ECO:0000256" key="6">
    <source>
        <dbReference type="ARBA" id="ARBA00023268"/>
    </source>
</evidence>
<dbReference type="Pfam" id="PF14765">
    <property type="entry name" value="PS-DH"/>
    <property type="match status" value="1"/>
</dbReference>
<protein>
    <submittedName>
        <fullName evidence="13">Type I polyketide synthase</fullName>
    </submittedName>
</protein>
<evidence type="ECO:0000256" key="5">
    <source>
        <dbReference type="ARBA" id="ARBA00023194"/>
    </source>
</evidence>
<dbReference type="PROSITE" id="PS50075">
    <property type="entry name" value="CARRIER"/>
    <property type="match status" value="1"/>
</dbReference>
<keyword evidence="2" id="KW-0596">Phosphopantetheine</keyword>
<dbReference type="InterPro" id="IPR049551">
    <property type="entry name" value="PKS_DH_C"/>
</dbReference>
<dbReference type="InterPro" id="IPR014031">
    <property type="entry name" value="Ketoacyl_synth_C"/>
</dbReference>
<organism evidence="13 14">
    <name type="scientific">Streptomyces rugosispiralis</name>
    <dbReference type="NCBI Taxonomy" id="2967341"/>
    <lineage>
        <taxon>Bacteria</taxon>
        <taxon>Bacillati</taxon>
        <taxon>Actinomycetota</taxon>
        <taxon>Actinomycetes</taxon>
        <taxon>Kitasatosporales</taxon>
        <taxon>Streptomycetaceae</taxon>
        <taxon>Streptomyces</taxon>
    </lineage>
</organism>
<dbReference type="InterPro" id="IPR049900">
    <property type="entry name" value="PKS_mFAS_DH"/>
</dbReference>
<evidence type="ECO:0000256" key="8">
    <source>
        <dbReference type="PROSITE-ProRule" id="PRU01363"/>
    </source>
</evidence>
<dbReference type="Pfam" id="PF02801">
    <property type="entry name" value="Ketoacyl-synt_C"/>
    <property type="match status" value="1"/>
</dbReference>
<dbReference type="PANTHER" id="PTHR43775">
    <property type="entry name" value="FATTY ACID SYNTHASE"/>
    <property type="match status" value="1"/>
</dbReference>
<dbReference type="Gene3D" id="3.40.366.10">
    <property type="entry name" value="Malonyl-Coenzyme A Acyl Carrier Protein, domain 2"/>
    <property type="match status" value="1"/>
</dbReference>
<dbReference type="SMART" id="SM00822">
    <property type="entry name" value="PKS_KR"/>
    <property type="match status" value="1"/>
</dbReference>
<dbReference type="PROSITE" id="PS00606">
    <property type="entry name" value="KS3_1"/>
    <property type="match status" value="1"/>
</dbReference>
<dbReference type="Pfam" id="PF16197">
    <property type="entry name" value="KAsynt_C_assoc"/>
    <property type="match status" value="1"/>
</dbReference>
<comment type="caution">
    <text evidence="13">The sequence shown here is derived from an EMBL/GenBank/DDBJ whole genome shotgun (WGS) entry which is preliminary data.</text>
</comment>
<dbReference type="SMART" id="SM01294">
    <property type="entry name" value="PKS_PP_betabranch"/>
    <property type="match status" value="1"/>
</dbReference>
<comment type="caution">
    <text evidence="8">Lacks conserved residue(s) required for the propagation of feature annotation.</text>
</comment>
<gene>
    <name evidence="13" type="ORF">NP777_46485</name>
</gene>
<dbReference type="PROSITE" id="PS00012">
    <property type="entry name" value="PHOSPHOPANTETHEINE"/>
    <property type="match status" value="1"/>
</dbReference>
<dbReference type="InterPro" id="IPR013968">
    <property type="entry name" value="PKS_KR"/>
</dbReference>
<keyword evidence="14" id="KW-1185">Reference proteome</keyword>
<dbReference type="SUPFAM" id="SSF51735">
    <property type="entry name" value="NAD(P)-binding Rossmann-fold domains"/>
    <property type="match status" value="2"/>
</dbReference>
<dbReference type="InterPro" id="IPR032821">
    <property type="entry name" value="PKS_assoc"/>
</dbReference>
<dbReference type="Gene3D" id="1.10.1200.10">
    <property type="entry name" value="ACP-like"/>
    <property type="match status" value="1"/>
</dbReference>
<feature type="domain" description="Carrier" evidence="10">
    <location>
        <begin position="807"/>
        <end position="886"/>
    </location>
</feature>
<dbReference type="Pfam" id="PF00109">
    <property type="entry name" value="ketoacyl-synt"/>
    <property type="match status" value="1"/>
</dbReference>
<dbReference type="InterPro" id="IPR014030">
    <property type="entry name" value="Ketoacyl_synth_N"/>
</dbReference>
<dbReference type="InterPro" id="IPR036291">
    <property type="entry name" value="NAD(P)-bd_dom_sf"/>
</dbReference>
<evidence type="ECO:0000313" key="14">
    <source>
        <dbReference type="Proteomes" id="UP001204746"/>
    </source>
</evidence>
<dbReference type="PANTHER" id="PTHR43775:SF51">
    <property type="entry name" value="INACTIVE PHENOLPHTHIOCEROL SYNTHESIS POLYKETIDE SYNTHASE TYPE I PKS1-RELATED"/>
    <property type="match status" value="1"/>
</dbReference>
<dbReference type="CDD" id="cd00833">
    <property type="entry name" value="PKS"/>
    <property type="match status" value="1"/>
</dbReference>
<keyword evidence="5" id="KW-0045">Antibiotic biosynthesis</keyword>
<evidence type="ECO:0000256" key="4">
    <source>
        <dbReference type="ARBA" id="ARBA00022679"/>
    </source>
</evidence>
<dbReference type="InterPro" id="IPR009081">
    <property type="entry name" value="PP-bd_ACP"/>
</dbReference>
<feature type="domain" description="Ketosynthase family 3 (KS3)" evidence="11">
    <location>
        <begin position="915"/>
        <end position="1342"/>
    </location>
</feature>
<evidence type="ECO:0000256" key="9">
    <source>
        <dbReference type="SAM" id="MobiDB-lite"/>
    </source>
</evidence>
<evidence type="ECO:0000256" key="2">
    <source>
        <dbReference type="ARBA" id="ARBA00022450"/>
    </source>
</evidence>
<dbReference type="InterPro" id="IPR050091">
    <property type="entry name" value="PKS_NRPS_Biosynth_Enz"/>
</dbReference>
<dbReference type="InterPro" id="IPR018201">
    <property type="entry name" value="Ketoacyl_synth_AS"/>
</dbReference>
<comment type="pathway">
    <text evidence="1">Antibiotic biosynthesis.</text>
</comment>
<dbReference type="InterPro" id="IPR016035">
    <property type="entry name" value="Acyl_Trfase/lysoPLipase"/>
</dbReference>
<dbReference type="SUPFAM" id="SSF52151">
    <property type="entry name" value="FabD/lysophospholipase-like"/>
    <property type="match status" value="1"/>
</dbReference>
<feature type="non-terminal residue" evidence="13">
    <location>
        <position position="1"/>
    </location>
</feature>
<dbReference type="InterPro" id="IPR057326">
    <property type="entry name" value="KR_dom"/>
</dbReference>
<dbReference type="InterPro" id="IPR049552">
    <property type="entry name" value="PKS_DH_N"/>
</dbReference>
<evidence type="ECO:0000259" key="12">
    <source>
        <dbReference type="PROSITE" id="PS52019"/>
    </source>
</evidence>
<feature type="non-terminal residue" evidence="13">
    <location>
        <position position="1480"/>
    </location>
</feature>
<keyword evidence="3" id="KW-0597">Phosphoprotein</keyword>
<dbReference type="Gene3D" id="3.10.129.110">
    <property type="entry name" value="Polyketide synthase dehydratase"/>
    <property type="match status" value="1"/>
</dbReference>
<dbReference type="Pfam" id="PF22953">
    <property type="entry name" value="SpnB_Rossmann"/>
    <property type="match status" value="1"/>
</dbReference>
<reference evidence="13 14" key="1">
    <citation type="submission" date="2022-07" db="EMBL/GenBank/DDBJ databases">
        <authorList>
            <person name="Phongsopitanun W."/>
            <person name="Tanasupawat S."/>
        </authorList>
    </citation>
    <scope>NUCLEOTIDE SEQUENCE [LARGE SCALE GENOMIC DNA]</scope>
    <source>
        <strain evidence="13 14">RCU-064</strain>
    </source>
</reference>
<dbReference type="RefSeq" id="WP_256656257.1">
    <property type="nucleotide sequence ID" value="NZ_JANIAA010000111.1"/>
</dbReference>
<dbReference type="Gene3D" id="3.40.47.10">
    <property type="match status" value="1"/>
</dbReference>
<dbReference type="EMBL" id="JANIAA010000111">
    <property type="protein sequence ID" value="MCQ8195536.1"/>
    <property type="molecule type" value="Genomic_DNA"/>
</dbReference>
<dbReference type="InterPro" id="IPR020841">
    <property type="entry name" value="PKS_Beta-ketoAc_synthase_dom"/>
</dbReference>
<dbReference type="Proteomes" id="UP001204746">
    <property type="component" value="Unassembled WGS sequence"/>
</dbReference>
<feature type="domain" description="PKS/mFAS DH" evidence="12">
    <location>
        <begin position="24"/>
        <end position="307"/>
    </location>
</feature>
<dbReference type="SUPFAM" id="SSF53901">
    <property type="entry name" value="Thiolase-like"/>
    <property type="match status" value="1"/>
</dbReference>
<evidence type="ECO:0000313" key="13">
    <source>
        <dbReference type="EMBL" id="MCQ8195536.1"/>
    </source>
</evidence>
<sequence>QRFWVEPTAVAGDVSSAGLVSADHPLLGAAVALPESGGRLFTGRLSLRTHPWLADHTIHGTALLPGAALAELALRAGDAVGCGHLEELTQETPLALPESGAVQLQLTVGGPDDSGRRTVNLYSRFEDGPADLPWTHHATGVLTTEGPTAPAETELGQWPPADASPIDLADRYPSVAALGGIEYGPAFRALRHAWRRGAEIFAEVALAEDLRSDASRFGLHPVLLEAALHAVADLTADGEGGDDGGRVRLPYRWTGMSLYATGATTLRVRLSTERPDGMAILLADESGHAVADVASVATRTFTSEQLTGGRRPHESLFRVEWMSVPAGSAGVGPDRAHWSIVGSDGAELRTALETSGGRIDQHDDMGALLRSDASATAVSDLVLLPFLTASATDSAAAEDDLVSAARQATHRALDALQVWLSDERCGDSRLVVVTRGAVAAVPGEDVPDAAAAAVWGLVRSAQAEHPDRFVLVDLESLEWAAEAIGAAVATGEPQIAVRGGGVCAPRLTRALIPVAPRREVVWEPEGSVLITGASGVLGGLVARHVVARHGVRSVVLVSRRGRDAAGAAELEAELADFGAHVVFEACDVADRAALAGVLARIPADRPLRGVVHAAGVLDDGLVESLTPERIDAVLRPKVDAAVHLDELTRDLGLSAFVMFSSAAATFGAAGQGNYAAANMFLDALAARRRARGLAGVSLAWGFWAERSDMTGHLGEVDMARMARFGMTPLSADEGLALFDAAHTTDDALLVPTRMDVAVLRAHARPGTTPALLRHLIGAPARRVIDAATGEEGGATALVRRLMDLPRSEREDVLLELVTDHAGAVLGHTESAAIAPDRAFSDIGFDSLTAVELRNRLNAATGLRLPATLVFDYPTPTAVARHVLGEVMGSAQAANETPALDRTQATPSVRRATTDDEPIAIVGMGCRFPGGVRTPEELWQLLISGGDAISGLPDDRGWDLEGLYHPDPDHRGTAYAREGGFLYDAGDFDPEFFGISPREALAMDPQQRLLLETSWEALERAGIDPASVRGSQTGVFCGLTYHDYTDAVQQAGEATEGYLMTGNAGSVASGRISYTFGFEGPAVTVDTACSSSLVALHWAAQALRQGECSLALAGGATVMASPLAFVEFSRQRGLAPDGRCKPFAGAADGTGWAEGVGMLLLERLSDARRNGHQVLAVVRGSAINQDGASNGLTAPNGPSQQRVIRAALESARLSAAEVDAVEAHGTGTKLGDPIEAQALLATYGQERGAEDRPLWLGAIKSNIGHAQAAAGVAGVMKMVLAMRHGVLPKTLHVDEPSPHVDWSAGAVELLTDAVEWPDTGRARRAGVSSFGISGTNAHVILEHAPEELPVAGPVTDGLEEPSALVPWVVSAKSEGALRAQAERLLSYARSRAGAEMPVADVASSLVTTRSAFEHRAVVLAADRAGLVDGLEALSSGDVAPGVVRGSVVPGKLAVLFSGQGSQRVGMGWGLYEAFPVFADAF</sequence>
<dbReference type="Gene3D" id="3.30.70.3290">
    <property type="match status" value="1"/>
</dbReference>